<evidence type="ECO:0000313" key="5">
    <source>
        <dbReference type="EMBL" id="SSA39229.1"/>
    </source>
</evidence>
<dbReference type="GO" id="GO:0003677">
    <property type="term" value="F:DNA binding"/>
    <property type="evidence" value="ECO:0007669"/>
    <property type="project" value="UniProtKB-KW"/>
</dbReference>
<name>A0A2Y9A9J4_9MICO</name>
<dbReference type="RefSeq" id="WP_110851483.1">
    <property type="nucleotide sequence ID" value="NZ_QKLZ01000002.1"/>
</dbReference>
<dbReference type="SMART" id="SM00347">
    <property type="entry name" value="HTH_MARR"/>
    <property type="match status" value="1"/>
</dbReference>
<dbReference type="Pfam" id="PF01047">
    <property type="entry name" value="MarR"/>
    <property type="match status" value="1"/>
</dbReference>
<dbReference type="SUPFAM" id="SSF46785">
    <property type="entry name" value="Winged helix' DNA-binding domain"/>
    <property type="match status" value="1"/>
</dbReference>
<dbReference type="InterPro" id="IPR000835">
    <property type="entry name" value="HTH_MarR-typ"/>
</dbReference>
<dbReference type="Gene3D" id="1.10.10.10">
    <property type="entry name" value="Winged helix-like DNA-binding domain superfamily/Winged helix DNA-binding domain"/>
    <property type="match status" value="1"/>
</dbReference>
<dbReference type="PANTHER" id="PTHR39515:SF2">
    <property type="entry name" value="HTH-TYPE TRANSCRIPTIONAL REGULATOR RV0880"/>
    <property type="match status" value="1"/>
</dbReference>
<dbReference type="PROSITE" id="PS01117">
    <property type="entry name" value="HTH_MARR_1"/>
    <property type="match status" value="1"/>
</dbReference>
<accession>A0A2Y9A9J4</accession>
<gene>
    <name evidence="5" type="ORF">SAMN05216184_102149</name>
</gene>
<dbReference type="InterPro" id="IPR036390">
    <property type="entry name" value="WH_DNA-bd_sf"/>
</dbReference>
<evidence type="ECO:0000313" key="6">
    <source>
        <dbReference type="Proteomes" id="UP000250222"/>
    </source>
</evidence>
<reference evidence="5 6" key="1">
    <citation type="submission" date="2016-10" db="EMBL/GenBank/DDBJ databases">
        <authorList>
            <person name="Cai Z."/>
        </authorList>
    </citation>
    <scope>NUCLEOTIDE SEQUENCE [LARGE SCALE GENOMIC DNA]</scope>
    <source>
        <strain evidence="5 6">CGMCC 1.10826</strain>
    </source>
</reference>
<evidence type="ECO:0000256" key="2">
    <source>
        <dbReference type="ARBA" id="ARBA00023125"/>
    </source>
</evidence>
<dbReference type="OrthoDB" id="9804055at2"/>
<proteinExistence type="predicted"/>
<dbReference type="InterPro" id="IPR052526">
    <property type="entry name" value="HTH-type_Bedaq_tolerance"/>
</dbReference>
<dbReference type="PANTHER" id="PTHR39515">
    <property type="entry name" value="CONSERVED PROTEIN"/>
    <property type="match status" value="1"/>
</dbReference>
<dbReference type="InterPro" id="IPR036388">
    <property type="entry name" value="WH-like_DNA-bd_sf"/>
</dbReference>
<keyword evidence="6" id="KW-1185">Reference proteome</keyword>
<protein>
    <submittedName>
        <fullName evidence="5">DNA-binding transcriptional regulator, MarR family</fullName>
    </submittedName>
</protein>
<sequence length="153" mass="16821">MPDTSPSTTTASRTRQHPDLATELRVTVLRLSRKIRSAAVVGELSEAQYCVLAGLTHHGPSTPRALAERDGVQPPTMTRTIAALESAGLVARSAHPTDGRQVHIELTEDGVAVVDETRRRRTEWMEEMLRHLTPEERATVEEAVAILRQVADV</sequence>
<dbReference type="GO" id="GO:0003700">
    <property type="term" value="F:DNA-binding transcription factor activity"/>
    <property type="evidence" value="ECO:0007669"/>
    <property type="project" value="InterPro"/>
</dbReference>
<dbReference type="AlphaFoldDB" id="A0A2Y9A9J4"/>
<keyword evidence="2 5" id="KW-0238">DNA-binding</keyword>
<dbReference type="PROSITE" id="PS50995">
    <property type="entry name" value="HTH_MARR_2"/>
    <property type="match status" value="1"/>
</dbReference>
<keyword evidence="3" id="KW-0804">Transcription</keyword>
<dbReference type="EMBL" id="UETB01000002">
    <property type="protein sequence ID" value="SSA39229.1"/>
    <property type="molecule type" value="Genomic_DNA"/>
</dbReference>
<dbReference type="Proteomes" id="UP000250222">
    <property type="component" value="Unassembled WGS sequence"/>
</dbReference>
<evidence type="ECO:0000256" key="3">
    <source>
        <dbReference type="ARBA" id="ARBA00023163"/>
    </source>
</evidence>
<organism evidence="5 6">
    <name type="scientific">Georgenia satyanarayanai</name>
    <dbReference type="NCBI Taxonomy" id="860221"/>
    <lineage>
        <taxon>Bacteria</taxon>
        <taxon>Bacillati</taxon>
        <taxon>Actinomycetota</taxon>
        <taxon>Actinomycetes</taxon>
        <taxon>Micrococcales</taxon>
        <taxon>Bogoriellaceae</taxon>
        <taxon>Georgenia</taxon>
    </lineage>
</organism>
<dbReference type="PRINTS" id="PR00598">
    <property type="entry name" value="HTHMARR"/>
</dbReference>
<evidence type="ECO:0000256" key="1">
    <source>
        <dbReference type="ARBA" id="ARBA00023015"/>
    </source>
</evidence>
<evidence type="ECO:0000259" key="4">
    <source>
        <dbReference type="PROSITE" id="PS50995"/>
    </source>
</evidence>
<keyword evidence="1" id="KW-0805">Transcription regulation</keyword>
<dbReference type="InterPro" id="IPR023187">
    <property type="entry name" value="Tscrpt_reg_MarR-type_CS"/>
</dbReference>
<feature type="domain" description="HTH marR-type" evidence="4">
    <location>
        <begin position="17"/>
        <end position="152"/>
    </location>
</feature>